<organism evidence="4 5">
    <name type="scientific">Actinokineospora xionganensis</name>
    <dbReference type="NCBI Taxonomy" id="2684470"/>
    <lineage>
        <taxon>Bacteria</taxon>
        <taxon>Bacillati</taxon>
        <taxon>Actinomycetota</taxon>
        <taxon>Actinomycetes</taxon>
        <taxon>Pseudonocardiales</taxon>
        <taxon>Pseudonocardiaceae</taxon>
        <taxon>Actinokineospora</taxon>
    </lineage>
</organism>
<reference evidence="4 5" key="1">
    <citation type="submission" date="2020-06" db="EMBL/GenBank/DDBJ databases">
        <title>Actinokineospora xiongansis sp. nov., isolated from soil of Baiyangdian.</title>
        <authorList>
            <person name="Zhang X."/>
        </authorList>
    </citation>
    <scope>NUCLEOTIDE SEQUENCE [LARGE SCALE GENOMIC DNA]</scope>
    <source>
        <strain evidence="4 5">HBU206404</strain>
    </source>
</reference>
<protein>
    <submittedName>
        <fullName evidence="4">ROK family transcriptional regulator</fullName>
    </submittedName>
</protein>
<dbReference type="RefSeq" id="WP_187218181.1">
    <property type="nucleotide sequence ID" value="NZ_JABVED010000001.1"/>
</dbReference>
<proteinExistence type="inferred from homology"/>
<evidence type="ECO:0000256" key="2">
    <source>
        <dbReference type="SAM" id="MobiDB-lite"/>
    </source>
</evidence>
<evidence type="ECO:0000313" key="5">
    <source>
        <dbReference type="Proteomes" id="UP000734823"/>
    </source>
</evidence>
<comment type="caution">
    <text evidence="4">The sequence shown here is derived from an EMBL/GenBank/DDBJ whole genome shotgun (WGS) entry which is preliminary data.</text>
</comment>
<dbReference type="CDD" id="cd24076">
    <property type="entry name" value="ASKHA_ATPase_ROK_BsXylR-like"/>
    <property type="match status" value="1"/>
</dbReference>
<dbReference type="InterPro" id="IPR000600">
    <property type="entry name" value="ROK"/>
</dbReference>
<sequence length="410" mass="43508">MLEHPATPAEKSADQSDMRRHNLSLVLRSLRDGGPNTRARIADETGLTKAAMSSLVADLVDRGLVREGQYQQTGYTGRPGRAYQVDGHVYGIGVEINVDYVSTVALDLAGEVRDSRRVSLDAKATTPDDVLDTVAGLLRHTLRATALRGCRPVGITVAAPGVVHHAQGVVQYASNLGWHDVPVTAGLTKRLRGHRIPIHVDNDVKLSAVAEWASGVAAGTPDLAYLSGETGVGAGFLSEGRIVRGTRGFSGEIGHLPLDPDLRECTCGRRGCWETIVSLTHLLSLAADPGDEVHDPHRDIDERLTELRRRAEHGDRRTLDALDTIAANLGLGASVLINMVNPAVLVLGGYFAALGDFLLDGVTREVGARVVAPELGGCRIELSTLGFAAACRGGAHVALERVLTDPTLVG</sequence>
<gene>
    <name evidence="4" type="ORF">GPZ80_03030</name>
</gene>
<dbReference type="Proteomes" id="UP000734823">
    <property type="component" value="Unassembled WGS sequence"/>
</dbReference>
<dbReference type="EMBL" id="JABVED010000001">
    <property type="protein sequence ID" value="MBC6446146.1"/>
    <property type="molecule type" value="Genomic_DNA"/>
</dbReference>
<evidence type="ECO:0000259" key="3">
    <source>
        <dbReference type="Pfam" id="PF12802"/>
    </source>
</evidence>
<dbReference type="SUPFAM" id="SSF53067">
    <property type="entry name" value="Actin-like ATPase domain"/>
    <property type="match status" value="1"/>
</dbReference>
<evidence type="ECO:0000256" key="1">
    <source>
        <dbReference type="ARBA" id="ARBA00006479"/>
    </source>
</evidence>
<dbReference type="InterPro" id="IPR000835">
    <property type="entry name" value="HTH_MarR-typ"/>
</dbReference>
<dbReference type="PANTHER" id="PTHR18964:SF149">
    <property type="entry name" value="BIFUNCTIONAL UDP-N-ACETYLGLUCOSAMINE 2-EPIMERASE_N-ACETYLMANNOSAMINE KINASE"/>
    <property type="match status" value="1"/>
</dbReference>
<feature type="region of interest" description="Disordered" evidence="2">
    <location>
        <begin position="1"/>
        <end position="20"/>
    </location>
</feature>
<feature type="domain" description="HTH marR-type" evidence="3">
    <location>
        <begin position="25"/>
        <end position="66"/>
    </location>
</feature>
<dbReference type="SUPFAM" id="SSF46785">
    <property type="entry name" value="Winged helix' DNA-binding domain"/>
    <property type="match status" value="1"/>
</dbReference>
<dbReference type="Pfam" id="PF00480">
    <property type="entry name" value="ROK"/>
    <property type="match status" value="1"/>
</dbReference>
<comment type="similarity">
    <text evidence="1">Belongs to the ROK (NagC/XylR) family.</text>
</comment>
<dbReference type="Gene3D" id="1.10.10.10">
    <property type="entry name" value="Winged helix-like DNA-binding domain superfamily/Winged helix DNA-binding domain"/>
    <property type="match status" value="1"/>
</dbReference>
<accession>A0ABR7L0E2</accession>
<feature type="compositionally biased region" description="Basic and acidic residues" evidence="2">
    <location>
        <begin position="11"/>
        <end position="20"/>
    </location>
</feature>
<dbReference type="PANTHER" id="PTHR18964">
    <property type="entry name" value="ROK (REPRESSOR, ORF, KINASE) FAMILY"/>
    <property type="match status" value="1"/>
</dbReference>
<dbReference type="InterPro" id="IPR036388">
    <property type="entry name" value="WH-like_DNA-bd_sf"/>
</dbReference>
<evidence type="ECO:0000313" key="4">
    <source>
        <dbReference type="EMBL" id="MBC6446146.1"/>
    </source>
</evidence>
<dbReference type="InterPro" id="IPR043129">
    <property type="entry name" value="ATPase_NBD"/>
</dbReference>
<keyword evidence="5" id="KW-1185">Reference proteome</keyword>
<dbReference type="InterPro" id="IPR036390">
    <property type="entry name" value="WH_DNA-bd_sf"/>
</dbReference>
<name>A0ABR7L0E2_9PSEU</name>
<dbReference type="Gene3D" id="3.30.420.40">
    <property type="match status" value="2"/>
</dbReference>
<dbReference type="Pfam" id="PF12802">
    <property type="entry name" value="MarR_2"/>
    <property type="match status" value="1"/>
</dbReference>